<organism evidence="7 8">
    <name type="scientific">Hypocrea jecorina (strain ATCC 56765 / BCRC 32924 / NRRL 11460 / Rut C-30)</name>
    <name type="common">Trichoderma reesei</name>
    <dbReference type="NCBI Taxonomy" id="1344414"/>
    <lineage>
        <taxon>Eukaryota</taxon>
        <taxon>Fungi</taxon>
        <taxon>Dikarya</taxon>
        <taxon>Ascomycota</taxon>
        <taxon>Pezizomycotina</taxon>
        <taxon>Sordariomycetes</taxon>
        <taxon>Hypocreomycetidae</taxon>
        <taxon>Hypocreales</taxon>
        <taxon>Hypocreaceae</taxon>
        <taxon>Trichoderma</taxon>
    </lineage>
</organism>
<dbReference type="InterPro" id="IPR013244">
    <property type="entry name" value="Sec39_domain"/>
</dbReference>
<feature type="compositionally biased region" description="Polar residues" evidence="5">
    <location>
        <begin position="813"/>
        <end position="825"/>
    </location>
</feature>
<dbReference type="GO" id="GO:0005783">
    <property type="term" value="C:endoplasmic reticulum"/>
    <property type="evidence" value="ECO:0007669"/>
    <property type="project" value="UniProtKB-SubCell"/>
</dbReference>
<evidence type="ECO:0000256" key="4">
    <source>
        <dbReference type="ARBA" id="ARBA00022927"/>
    </source>
</evidence>
<dbReference type="OrthoDB" id="3434013at2759"/>
<evidence type="ECO:0000256" key="5">
    <source>
        <dbReference type="SAM" id="MobiDB-lite"/>
    </source>
</evidence>
<feature type="domain" description="Sec39" evidence="6">
    <location>
        <begin position="11"/>
        <end position="795"/>
    </location>
</feature>
<sequence length="916" mass="100068">MSSLLSPGKVLLLAAHYATHGDIESLARLASRRAKVLHKELLLRILLTYLPETVNPSTYAGFLLALARDKLEGYAEGELDTTPVEDLSEDEAAKQARKLHLQRLVSAEMPSDFHDNPISSFLVLRSYKMDSEAGLLSQVPSLIAPFLSQSPALRLWATSIVVPYVRRNVEYYADENPAYSLLEFQKLSDSAAVLYLLSRTGGREEDKGFIGRDIRGMVGPWLYGRSRRTSTPAGDNQSAAHDVESSHISAGWTQFLKWLVNQAATSWTVAVAVADQWGGPNDIDLGEVDDLEFTKTQHEYLLQSYARAILASAYLIPETTAEALSGTYQMVYKIRTMLGYSDIPPTMEMALCQLPSLSGTDLPSHIGMKTATYMRNDLLSEQNTLTSPTEGAMALLTALILSAAICTSLGVPCCIRKAGDLTFIQDQREQKGEVTKLIRSASAQVHGDEDRYWSQVRDKLLWLNTWGLDGHQSTDPETRGMLGAVPKEFVETEILKALLSSSRYSLAKSIYEDSPEQPLAAEVIQDTVYQAALRAFDNASNPNRSRGGLKKCDEIIHSFPKTLNKTHPATKRVEALLRCTHALSEYRLTLKQGEPFKPVVLRVHSDPISIIEKVLEQNPKAYTRLPEFLEMAANMVRAGITQQARSVKFDSPAEDNSKELVRAEKLIISLCIEAALREDDFETAYSYVVSRLEAPASGGGGAEGGASQEQDEWSWKAALKAGQYVRTDRTLLPTHLGIASGNPEIRHLEQRIECLATALRVAPTSQLLEILKTFRRCEEQLDSAIAEEAAAEASWAAAGEVPGAFEATPPPGLQSSRNMTATAASKQAEEAPMSLFDLSRATASVASRNFTKLSSLSSSLAGAASLASSATSSTAGDQAPQRLRKRDQLREAATGTLVSGVGWLIGANVNREATES</sequence>
<evidence type="ECO:0000313" key="8">
    <source>
        <dbReference type="Proteomes" id="UP000024376"/>
    </source>
</evidence>
<evidence type="ECO:0000256" key="2">
    <source>
        <dbReference type="ARBA" id="ARBA00022448"/>
    </source>
</evidence>
<keyword evidence="4" id="KW-0653">Protein transport</keyword>
<keyword evidence="2" id="KW-0813">Transport</keyword>
<dbReference type="AlphaFoldDB" id="A0A024S299"/>
<accession>A0A024S299</accession>
<dbReference type="PANTHER" id="PTHR40787:SF3">
    <property type="entry name" value="PROTEIN TRANSPORT PROTEIN SEC39"/>
    <property type="match status" value="1"/>
</dbReference>
<dbReference type="Proteomes" id="UP000024376">
    <property type="component" value="Unassembled WGS sequence"/>
</dbReference>
<evidence type="ECO:0000256" key="3">
    <source>
        <dbReference type="ARBA" id="ARBA00022824"/>
    </source>
</evidence>
<evidence type="ECO:0000259" key="6">
    <source>
        <dbReference type="Pfam" id="PF08314"/>
    </source>
</evidence>
<dbReference type="PANTHER" id="PTHR40787">
    <property type="entry name" value="SECRETED PROTEIN"/>
    <property type="match status" value="1"/>
</dbReference>
<evidence type="ECO:0000256" key="1">
    <source>
        <dbReference type="ARBA" id="ARBA00004240"/>
    </source>
</evidence>
<dbReference type="GO" id="GO:0006890">
    <property type="term" value="P:retrograde vesicle-mediated transport, Golgi to endoplasmic reticulum"/>
    <property type="evidence" value="ECO:0007669"/>
    <property type="project" value="InterPro"/>
</dbReference>
<feature type="region of interest" description="Disordered" evidence="5">
    <location>
        <begin position="804"/>
        <end position="826"/>
    </location>
</feature>
<dbReference type="GO" id="GO:0015031">
    <property type="term" value="P:protein transport"/>
    <property type="evidence" value="ECO:0007669"/>
    <property type="project" value="UniProtKB-KW"/>
</dbReference>
<comment type="subcellular location">
    <subcellularLocation>
        <location evidence="1">Endoplasmic reticulum</location>
    </subcellularLocation>
</comment>
<dbReference type="KEGG" id="trr:M419DRAFT_113692"/>
<reference evidence="8" key="1">
    <citation type="journal article" date="2013" name="Ind. Biotechnol.">
        <title>Comparative genomics analysis of Trichoderma reesei strains.</title>
        <authorList>
            <person name="Koike H."/>
            <person name="Aerts A."/>
            <person name="LaButti K."/>
            <person name="Grigoriev I.V."/>
            <person name="Baker S.E."/>
        </authorList>
    </citation>
    <scope>NUCLEOTIDE SEQUENCE [LARGE SCALE GENOMIC DNA]</scope>
    <source>
        <strain evidence="8">ATCC 56765 / BCRC 32924 / NRRL 11460 / Rut C-30</strain>
    </source>
</reference>
<evidence type="ECO:0000313" key="7">
    <source>
        <dbReference type="EMBL" id="ETR99438.1"/>
    </source>
</evidence>
<name>A0A024S299_HYPJR</name>
<gene>
    <name evidence="7" type="ORF">M419DRAFT_113692</name>
</gene>
<proteinExistence type="predicted"/>
<dbReference type="HOGENOM" id="CLU_006056_0_0_1"/>
<keyword evidence="3" id="KW-0256">Endoplasmic reticulum</keyword>
<dbReference type="Pfam" id="PF08314">
    <property type="entry name" value="Sec39"/>
    <property type="match status" value="1"/>
</dbReference>
<dbReference type="EMBL" id="KI911156">
    <property type="protein sequence ID" value="ETR99438.1"/>
    <property type="molecule type" value="Genomic_DNA"/>
</dbReference>
<protein>
    <submittedName>
        <fullName evidence="7">Secretory pathway Sec39</fullName>
    </submittedName>
</protein>